<protein>
    <submittedName>
        <fullName evidence="1">Uncharacterized protein</fullName>
    </submittedName>
</protein>
<comment type="caution">
    <text evidence="1">The sequence shown here is derived from an EMBL/GenBank/DDBJ whole genome shotgun (WGS) entry which is preliminary data.</text>
</comment>
<dbReference type="Proteomes" id="UP001445335">
    <property type="component" value="Unassembled WGS sequence"/>
</dbReference>
<evidence type="ECO:0000313" key="1">
    <source>
        <dbReference type="EMBL" id="KAK9845724.1"/>
    </source>
</evidence>
<dbReference type="EMBL" id="JALJOU010000002">
    <property type="protein sequence ID" value="KAK9845724.1"/>
    <property type="molecule type" value="Genomic_DNA"/>
</dbReference>
<proteinExistence type="predicted"/>
<reference evidence="1 2" key="1">
    <citation type="journal article" date="2024" name="Nat. Commun.">
        <title>Phylogenomics reveals the evolutionary origins of lichenization in chlorophyte algae.</title>
        <authorList>
            <person name="Puginier C."/>
            <person name="Libourel C."/>
            <person name="Otte J."/>
            <person name="Skaloud P."/>
            <person name="Haon M."/>
            <person name="Grisel S."/>
            <person name="Petersen M."/>
            <person name="Berrin J.G."/>
            <person name="Delaux P.M."/>
            <person name="Dal Grande F."/>
            <person name="Keller J."/>
        </authorList>
    </citation>
    <scope>NUCLEOTIDE SEQUENCE [LARGE SCALE GENOMIC DNA]</scope>
    <source>
        <strain evidence="1 2">SAG 245.80</strain>
    </source>
</reference>
<accession>A0AAW1SIC4</accession>
<gene>
    <name evidence="1" type="ORF">WJX81_000616</name>
</gene>
<dbReference type="AlphaFoldDB" id="A0AAW1SIC4"/>
<organism evidence="1 2">
    <name type="scientific">Elliptochloris bilobata</name>
    <dbReference type="NCBI Taxonomy" id="381761"/>
    <lineage>
        <taxon>Eukaryota</taxon>
        <taxon>Viridiplantae</taxon>
        <taxon>Chlorophyta</taxon>
        <taxon>core chlorophytes</taxon>
        <taxon>Trebouxiophyceae</taxon>
        <taxon>Trebouxiophyceae incertae sedis</taxon>
        <taxon>Elliptochloris clade</taxon>
        <taxon>Elliptochloris</taxon>
    </lineage>
</organism>
<sequence>MLAGRRGSDRMLRSPARFAALTERVGLPEILATLAADGGRAGRSGRQGVRAAGDWAVEHGVLRAAGAASAGGQQAQEAGFAASAAASAAAGAARAQARPQQLGPCAKRKYSAWVAMPKVGGRWASGLPYLNGAVKRIDGMLLASGWSYASWMSMHPRGQCLRRAMQCGQRQRRRGAMR</sequence>
<keyword evidence="2" id="KW-1185">Reference proteome</keyword>
<evidence type="ECO:0000313" key="2">
    <source>
        <dbReference type="Proteomes" id="UP001445335"/>
    </source>
</evidence>
<name>A0AAW1SIC4_9CHLO</name>